<gene>
    <name evidence="3" type="ORF">A5726_13730</name>
    <name evidence="2" type="ORF">ACT17_12540</name>
</gene>
<evidence type="ECO:0000313" key="3">
    <source>
        <dbReference type="EMBL" id="OBF22471.1"/>
    </source>
</evidence>
<evidence type="ECO:0000313" key="4">
    <source>
        <dbReference type="Proteomes" id="UP000037594"/>
    </source>
</evidence>
<dbReference type="Proteomes" id="UP000037594">
    <property type="component" value="Unassembled WGS sequence"/>
</dbReference>
<evidence type="ECO:0000256" key="1">
    <source>
        <dbReference type="SAM" id="MobiDB-lite"/>
    </source>
</evidence>
<dbReference type="EMBL" id="LFOD01000009">
    <property type="protein sequence ID" value="KMV18128.1"/>
    <property type="molecule type" value="Genomic_DNA"/>
</dbReference>
<evidence type="ECO:0000313" key="2">
    <source>
        <dbReference type="EMBL" id="KMV18128.1"/>
    </source>
</evidence>
<comment type="caution">
    <text evidence="2">The sequence shown here is derived from an EMBL/GenBank/DDBJ whole genome shotgun (WGS) entry which is preliminary data.</text>
</comment>
<protein>
    <submittedName>
        <fullName evidence="2">Uncharacterized protein</fullName>
    </submittedName>
</protein>
<reference evidence="3 5" key="2">
    <citation type="submission" date="2016-06" db="EMBL/GenBank/DDBJ databases">
        <authorList>
            <person name="Kjaerup R.B."/>
            <person name="Dalgaard T.S."/>
            <person name="Juul-Madsen H.R."/>
        </authorList>
    </citation>
    <scope>NUCLEOTIDE SEQUENCE [LARGE SCALE GENOMIC DNA]</scope>
    <source>
        <strain evidence="3 5">ACS1953</strain>
    </source>
</reference>
<dbReference type="AlphaFoldDB" id="A0A0J8U999"/>
<sequence>MRVSTLSRTLSGIDDNDSRCASIVPARLFGRPGSFCAPPLLLIVTPGASSLVDDVFPDRFGFAGILAQPLPGPSADVPFLPGELSVEDSAEVGAVEVSPDAEPAEVEVEESEEDVPVVSAPATPYPEARAATSHPVTTMPL</sequence>
<name>A0A0J8U999_9MYCO</name>
<evidence type="ECO:0000313" key="5">
    <source>
        <dbReference type="Proteomes" id="UP000093779"/>
    </source>
</evidence>
<feature type="region of interest" description="Disordered" evidence="1">
    <location>
        <begin position="97"/>
        <end position="141"/>
    </location>
</feature>
<dbReference type="EMBL" id="LZHX01000044">
    <property type="protein sequence ID" value="OBF22471.1"/>
    <property type="molecule type" value="Genomic_DNA"/>
</dbReference>
<proteinExistence type="predicted"/>
<accession>A0A0J8U999</accession>
<feature type="compositionally biased region" description="Acidic residues" evidence="1">
    <location>
        <begin position="102"/>
        <end position="115"/>
    </location>
</feature>
<organism evidence="2 4">
    <name type="scientific">Mycolicibacterium conceptionense</name>
    <dbReference type="NCBI Taxonomy" id="451644"/>
    <lineage>
        <taxon>Bacteria</taxon>
        <taxon>Bacillati</taxon>
        <taxon>Actinomycetota</taxon>
        <taxon>Actinomycetes</taxon>
        <taxon>Mycobacteriales</taxon>
        <taxon>Mycobacteriaceae</taxon>
        <taxon>Mycolicibacterium</taxon>
    </lineage>
</organism>
<dbReference type="Proteomes" id="UP000093779">
    <property type="component" value="Unassembled WGS sequence"/>
</dbReference>
<reference evidence="2 4" key="1">
    <citation type="submission" date="2015-06" db="EMBL/GenBank/DDBJ databases">
        <title>Genome sequence of Mycobacterium conceptionense strain MLE.</title>
        <authorList>
            <person name="Greninger A.L."/>
            <person name="Cunningham G."/>
            <person name="Chiu C.Y."/>
            <person name="Miller S."/>
        </authorList>
    </citation>
    <scope>NUCLEOTIDE SEQUENCE [LARGE SCALE GENOMIC DNA]</scope>
    <source>
        <strain evidence="2 4">MLE</strain>
    </source>
</reference>